<feature type="domain" description="HTH luxR-type" evidence="2">
    <location>
        <begin position="864"/>
        <end position="921"/>
    </location>
</feature>
<dbReference type="InterPro" id="IPR036388">
    <property type="entry name" value="WH-like_DNA-bd_sf"/>
</dbReference>
<dbReference type="EMBL" id="BAABJJ010000014">
    <property type="protein sequence ID" value="GAA4942214.1"/>
    <property type="molecule type" value="Genomic_DNA"/>
</dbReference>
<dbReference type="Gene3D" id="2.60.40.10">
    <property type="entry name" value="Immunoglobulins"/>
    <property type="match status" value="1"/>
</dbReference>
<keyword evidence="4" id="KW-1185">Reference proteome</keyword>
<keyword evidence="1" id="KW-1133">Transmembrane helix</keyword>
<dbReference type="SUPFAM" id="SSF46894">
    <property type="entry name" value="C-terminal effector domain of the bipartite response regulators"/>
    <property type="match status" value="1"/>
</dbReference>
<evidence type="ECO:0000313" key="3">
    <source>
        <dbReference type="EMBL" id="GAA4942214.1"/>
    </source>
</evidence>
<gene>
    <name evidence="3" type="ORF">GCM10023314_14150</name>
</gene>
<dbReference type="InterPro" id="IPR016032">
    <property type="entry name" value="Sig_transdc_resp-reg_C-effctor"/>
</dbReference>
<evidence type="ECO:0000313" key="4">
    <source>
        <dbReference type="Proteomes" id="UP001501302"/>
    </source>
</evidence>
<evidence type="ECO:0000259" key="2">
    <source>
        <dbReference type="SMART" id="SM00421"/>
    </source>
</evidence>
<protein>
    <submittedName>
        <fullName evidence="3">Triple tyrosine motif-containing protein</fullName>
    </submittedName>
</protein>
<keyword evidence="1" id="KW-0812">Transmembrane</keyword>
<dbReference type="InterPro" id="IPR011123">
    <property type="entry name" value="Y_Y_Y"/>
</dbReference>
<dbReference type="InterPro" id="IPR013783">
    <property type="entry name" value="Ig-like_fold"/>
</dbReference>
<name>A0ABP9GG54_9FLAO</name>
<proteinExistence type="predicted"/>
<evidence type="ECO:0000256" key="1">
    <source>
        <dbReference type="SAM" id="Phobius"/>
    </source>
</evidence>
<dbReference type="RefSeq" id="WP_345191065.1">
    <property type="nucleotide sequence ID" value="NZ_BAABJJ010000014.1"/>
</dbReference>
<keyword evidence="1" id="KW-0472">Membrane</keyword>
<dbReference type="SUPFAM" id="SSF63829">
    <property type="entry name" value="Calcium-dependent phosphotriesterase"/>
    <property type="match status" value="1"/>
</dbReference>
<dbReference type="Gene3D" id="1.10.10.10">
    <property type="entry name" value="Winged helix-like DNA-binding domain superfamily/Winged helix DNA-binding domain"/>
    <property type="match status" value="1"/>
</dbReference>
<comment type="caution">
    <text evidence="3">The sequence shown here is derived from an EMBL/GenBank/DDBJ whole genome shotgun (WGS) entry which is preliminary data.</text>
</comment>
<dbReference type="InterPro" id="IPR015943">
    <property type="entry name" value="WD40/YVTN_repeat-like_dom_sf"/>
</dbReference>
<dbReference type="Proteomes" id="UP001501302">
    <property type="component" value="Unassembled WGS sequence"/>
</dbReference>
<dbReference type="Gene3D" id="2.130.10.10">
    <property type="entry name" value="YVTN repeat-like/Quinoprotein amine dehydrogenase"/>
    <property type="match status" value="2"/>
</dbReference>
<sequence>MLFSAISVAQERPPIDVFSPEDYGAETQNWSISQSKEKNIYVANNKGLLEYNGANWRLYLSPNETILRSVNVIDNLIYTGCSNEFGYWQRNEFGLLYYTSLSKSLEIELLEDEEFWNIISIDDYILFQSLKRIYIYNKINGTYNTIDSKTIIYKIFKVDQTIYFQKTKDGIYKIENGKAKLVSKNPILKNNRLANIFSKDGKLLLETENNGFYILDNDLLTEWNIPANKELSEISVFRSAQLRDGSFILGTRSNGILHLTQNGEIDFNIDVVQGLSNNTVHWVFEDAEDNIWLALENGVNCVNVKSPFSIYEDYKGKIGAVRTSIVFNNNLYLGTNQGLFYKKNDSKEDFKLVEGIEEAVWCLTEIKNTLFCGHDTGTSIITYNKAEKIKGIQQGTWDIKPINISKDLLLQGNYNGLYVIQKINNKWVFRNKIQGFDLSSKFFEIYDNHVFVSHEYKGVFKIKMDDDFTKAIEIEKDTTIGKELNSSLIKYNNDLLFSYKEGVFKYDITKNEFLKDTILSTLFKKEEYTSGRLIYINKNINTLWGFSKANLSYFSPDKLSNVPKINQISFSKSLPKGLTGYENISRLNNQRYLIGTSTGYIIVDLDKVQNKNYNIAINHVTTSSIDADQEIINMASNGFFKNKHNNIEFTYSVAEFEKYLDTEYQYQLEGMYPKWSNWSNNASTLFKNLPHGDYVFKVRARVGNTITKNVASYSFTIDRPWYLTKTMIGIYVFFVLLFSFIMHNIYKRYYIKQREKLLQKSNRELKLKESENKQQLMMFNNEKLRQDIDNKNRELGISTMSLIKKNEFLNSIKKELLHAQDNKSIKQVIKIIDRNLNNNDDWHVFEEAFNNADKDFLKKIKNLHPSLTSNDLRLCAYLRLNLSSKEIAPLLNISPRSVEVKRYRLRKKMDLPHEASLSDYILEI</sequence>
<dbReference type="Pfam" id="PF07495">
    <property type="entry name" value="Y_Y_Y"/>
    <property type="match status" value="1"/>
</dbReference>
<organism evidence="3 4">
    <name type="scientific">Algibacter agarivorans</name>
    <dbReference type="NCBI Taxonomy" id="1109741"/>
    <lineage>
        <taxon>Bacteria</taxon>
        <taxon>Pseudomonadati</taxon>
        <taxon>Bacteroidota</taxon>
        <taxon>Flavobacteriia</taxon>
        <taxon>Flavobacteriales</taxon>
        <taxon>Flavobacteriaceae</taxon>
        <taxon>Algibacter</taxon>
    </lineage>
</organism>
<dbReference type="InterPro" id="IPR000792">
    <property type="entry name" value="Tscrpt_reg_LuxR_C"/>
</dbReference>
<accession>A0ABP9GG54</accession>
<feature type="transmembrane region" description="Helical" evidence="1">
    <location>
        <begin position="728"/>
        <end position="746"/>
    </location>
</feature>
<reference evidence="4" key="1">
    <citation type="journal article" date="2019" name="Int. J. Syst. Evol. Microbiol.">
        <title>The Global Catalogue of Microorganisms (GCM) 10K type strain sequencing project: providing services to taxonomists for standard genome sequencing and annotation.</title>
        <authorList>
            <consortium name="The Broad Institute Genomics Platform"/>
            <consortium name="The Broad Institute Genome Sequencing Center for Infectious Disease"/>
            <person name="Wu L."/>
            <person name="Ma J."/>
        </authorList>
    </citation>
    <scope>NUCLEOTIDE SEQUENCE [LARGE SCALE GENOMIC DNA]</scope>
    <source>
        <strain evidence="4">JCM 18285</strain>
    </source>
</reference>
<dbReference type="SMART" id="SM00421">
    <property type="entry name" value="HTH_LUXR"/>
    <property type="match status" value="1"/>
</dbReference>